<dbReference type="GO" id="GO:0047429">
    <property type="term" value="F:nucleoside triphosphate diphosphatase activity"/>
    <property type="evidence" value="ECO:0007669"/>
    <property type="project" value="TreeGrafter"/>
</dbReference>
<dbReference type="SUPFAM" id="SSF101386">
    <property type="entry name" value="all-alpha NTP pyrophosphatases"/>
    <property type="match status" value="1"/>
</dbReference>
<accession>A0A542SPE6</accession>
<dbReference type="InterPro" id="IPR004518">
    <property type="entry name" value="MazG-like_dom"/>
</dbReference>
<evidence type="ECO:0000313" key="3">
    <source>
        <dbReference type="Proteomes" id="UP000316181"/>
    </source>
</evidence>
<dbReference type="GO" id="GO:0046047">
    <property type="term" value="P:TTP catabolic process"/>
    <property type="evidence" value="ECO:0007669"/>
    <property type="project" value="TreeGrafter"/>
</dbReference>
<dbReference type="GO" id="GO:0046061">
    <property type="term" value="P:dATP catabolic process"/>
    <property type="evidence" value="ECO:0007669"/>
    <property type="project" value="TreeGrafter"/>
</dbReference>
<dbReference type="AlphaFoldDB" id="A0A542SPE6"/>
<dbReference type="CDD" id="cd11528">
    <property type="entry name" value="NTP-PPase_MazG_Nterm"/>
    <property type="match status" value="1"/>
</dbReference>
<dbReference type="EMBL" id="VFNV01000001">
    <property type="protein sequence ID" value="TQK76490.1"/>
    <property type="molecule type" value="Genomic_DNA"/>
</dbReference>
<dbReference type="Pfam" id="PF03819">
    <property type="entry name" value="MazG"/>
    <property type="match status" value="1"/>
</dbReference>
<dbReference type="GO" id="GO:0046052">
    <property type="term" value="P:UTP catabolic process"/>
    <property type="evidence" value="ECO:0007669"/>
    <property type="project" value="TreeGrafter"/>
</dbReference>
<dbReference type="GO" id="GO:0006203">
    <property type="term" value="P:dGTP catabolic process"/>
    <property type="evidence" value="ECO:0007669"/>
    <property type="project" value="TreeGrafter"/>
</dbReference>
<protein>
    <submittedName>
        <fullName evidence="2">XTP/dITP diphosphohydrolase</fullName>
    </submittedName>
</protein>
<keyword evidence="2" id="KW-0378">Hydrolase</keyword>
<dbReference type="PANTHER" id="PTHR30522">
    <property type="entry name" value="NUCLEOSIDE TRIPHOSPHATE PYROPHOSPHOHYDROLASE"/>
    <property type="match status" value="1"/>
</dbReference>
<keyword evidence="3" id="KW-1185">Reference proteome</keyword>
<dbReference type="GO" id="GO:0046081">
    <property type="term" value="P:dUTP catabolic process"/>
    <property type="evidence" value="ECO:0007669"/>
    <property type="project" value="TreeGrafter"/>
</dbReference>
<dbReference type="InterPro" id="IPR048015">
    <property type="entry name" value="NTP-PPase_MazG-like_N"/>
</dbReference>
<sequence length="244" mass="26175">MPSLFSDAPRAESAVDQLIETVHVLLAPGGCAWDRQQTHKTLAKYLLEESCEAIDAIEAGDAEEVAEELGDVLFQVLFHAEIARRDGEGYDLDSIAAATNEKMRRRHAHVFGDESQRTQDIAEIEASWKRIKDEEKAARTSVLEGVPQSLPALALAAKVISRGESLGLMGDRDSMAASFPFADEREVGRMLLAMTAAARAQGFDPENALRATVRELAGEIRDAEVKLGDAGVIGSAGETGSAGV</sequence>
<dbReference type="Gene3D" id="1.10.287.1080">
    <property type="entry name" value="MazG-like"/>
    <property type="match status" value="1"/>
</dbReference>
<organism evidence="2 3">
    <name type="scientific">Rarobacter incanus</name>
    <dbReference type="NCBI Taxonomy" id="153494"/>
    <lineage>
        <taxon>Bacteria</taxon>
        <taxon>Bacillati</taxon>
        <taxon>Actinomycetota</taxon>
        <taxon>Actinomycetes</taxon>
        <taxon>Micrococcales</taxon>
        <taxon>Rarobacteraceae</taxon>
        <taxon>Rarobacter</taxon>
    </lineage>
</organism>
<dbReference type="Proteomes" id="UP000316181">
    <property type="component" value="Unassembled WGS sequence"/>
</dbReference>
<evidence type="ECO:0000259" key="1">
    <source>
        <dbReference type="Pfam" id="PF03819"/>
    </source>
</evidence>
<reference evidence="2 3" key="1">
    <citation type="submission" date="2019-06" db="EMBL/GenBank/DDBJ databases">
        <title>Sequencing the genomes of 1000 actinobacteria strains.</title>
        <authorList>
            <person name="Klenk H.-P."/>
        </authorList>
    </citation>
    <scope>NUCLEOTIDE SEQUENCE [LARGE SCALE GENOMIC DNA]</scope>
    <source>
        <strain evidence="2 3">DSM 10596</strain>
    </source>
</reference>
<name>A0A542SPE6_9MICO</name>
<dbReference type="InterPro" id="IPR011551">
    <property type="entry name" value="NTP_PyrPHydrolase_MazG"/>
</dbReference>
<comment type="caution">
    <text evidence="2">The sequence shown here is derived from an EMBL/GenBank/DDBJ whole genome shotgun (WGS) entry which is preliminary data.</text>
</comment>
<dbReference type="OrthoDB" id="9808939at2"/>
<dbReference type="GO" id="GO:0046076">
    <property type="term" value="P:dTTP catabolic process"/>
    <property type="evidence" value="ECO:0007669"/>
    <property type="project" value="TreeGrafter"/>
</dbReference>
<feature type="domain" description="NTP pyrophosphohydrolase MazG-like" evidence="1">
    <location>
        <begin position="37"/>
        <end position="111"/>
    </location>
</feature>
<proteinExistence type="predicted"/>
<dbReference type="PANTHER" id="PTHR30522:SF0">
    <property type="entry name" value="NUCLEOSIDE TRIPHOSPHATE PYROPHOSPHOHYDROLASE"/>
    <property type="match status" value="1"/>
</dbReference>
<dbReference type="RefSeq" id="WP_142111786.1">
    <property type="nucleotide sequence ID" value="NZ_BAAATB010000002.1"/>
</dbReference>
<gene>
    <name evidence="2" type="ORF">FB389_1166</name>
</gene>
<evidence type="ECO:0000313" key="2">
    <source>
        <dbReference type="EMBL" id="TQK76490.1"/>
    </source>
</evidence>